<dbReference type="PROSITE" id="PS51635">
    <property type="entry name" value="PNPLA"/>
    <property type="match status" value="1"/>
</dbReference>
<dbReference type="Pfam" id="PF01734">
    <property type="entry name" value="Patatin"/>
    <property type="match status" value="1"/>
</dbReference>
<protein>
    <submittedName>
        <fullName evidence="6">Patatin-like phospholipase family protein</fullName>
    </submittedName>
</protein>
<dbReference type="InterPro" id="IPR050301">
    <property type="entry name" value="NTE"/>
</dbReference>
<evidence type="ECO:0000256" key="4">
    <source>
        <dbReference type="PROSITE-ProRule" id="PRU01161"/>
    </source>
</evidence>
<proteinExistence type="predicted"/>
<evidence type="ECO:0000313" key="6">
    <source>
        <dbReference type="EMBL" id="WCO66013.1"/>
    </source>
</evidence>
<evidence type="ECO:0000256" key="3">
    <source>
        <dbReference type="ARBA" id="ARBA00023098"/>
    </source>
</evidence>
<feature type="short sequence motif" description="DGA/G" evidence="4">
    <location>
        <begin position="176"/>
        <end position="178"/>
    </location>
</feature>
<evidence type="ECO:0000313" key="7">
    <source>
        <dbReference type="Proteomes" id="UP001216390"/>
    </source>
</evidence>
<organism evidence="6 7">
    <name type="scientific">Iamia majanohamensis</name>
    <dbReference type="NCBI Taxonomy" id="467976"/>
    <lineage>
        <taxon>Bacteria</taxon>
        <taxon>Bacillati</taxon>
        <taxon>Actinomycetota</taxon>
        <taxon>Acidimicrobiia</taxon>
        <taxon>Acidimicrobiales</taxon>
        <taxon>Iamiaceae</taxon>
        <taxon>Iamia</taxon>
    </lineage>
</organism>
<dbReference type="GO" id="GO:0016042">
    <property type="term" value="P:lipid catabolic process"/>
    <property type="evidence" value="ECO:0007669"/>
    <property type="project" value="UniProtKB-UniRule"/>
</dbReference>
<dbReference type="InterPro" id="IPR002641">
    <property type="entry name" value="PNPLA_dom"/>
</dbReference>
<evidence type="ECO:0000259" key="5">
    <source>
        <dbReference type="PROSITE" id="PS51635"/>
    </source>
</evidence>
<dbReference type="GO" id="GO:0016787">
    <property type="term" value="F:hydrolase activity"/>
    <property type="evidence" value="ECO:0007669"/>
    <property type="project" value="UniProtKB-UniRule"/>
</dbReference>
<comment type="caution">
    <text evidence="4">Lacks conserved residue(s) required for the propagation of feature annotation.</text>
</comment>
<keyword evidence="7" id="KW-1185">Reference proteome</keyword>
<reference evidence="6" key="1">
    <citation type="submission" date="2023-01" db="EMBL/GenBank/DDBJ databases">
        <title>The diversity of Class Acidimicrobiia in South China Sea sediment environments and the proposal of Iamia marina sp. nov., a novel species of the genus Iamia.</title>
        <authorList>
            <person name="He Y."/>
            <person name="Tian X."/>
        </authorList>
    </citation>
    <scope>NUCLEOTIDE SEQUENCE</scope>
    <source>
        <strain evidence="6">DSM 19957</strain>
    </source>
</reference>
<keyword evidence="3 4" id="KW-0443">Lipid metabolism</keyword>
<dbReference type="PANTHER" id="PTHR14226:SF57">
    <property type="entry name" value="BLR7027 PROTEIN"/>
    <property type="match status" value="1"/>
</dbReference>
<dbReference type="EMBL" id="CP116942">
    <property type="protein sequence ID" value="WCO66013.1"/>
    <property type="molecule type" value="Genomic_DNA"/>
</dbReference>
<dbReference type="Gene3D" id="3.40.1090.10">
    <property type="entry name" value="Cytosolic phospholipase A2 catalytic domain"/>
    <property type="match status" value="2"/>
</dbReference>
<name>A0AAE9Y7S9_9ACTN</name>
<feature type="active site" description="Proton acceptor" evidence="4">
    <location>
        <position position="176"/>
    </location>
</feature>
<dbReference type="AlphaFoldDB" id="A0AAE9Y7S9"/>
<dbReference type="SUPFAM" id="SSF52151">
    <property type="entry name" value="FabD/lysophospholipase-like"/>
    <property type="match status" value="1"/>
</dbReference>
<accession>A0AAE9Y7S9</accession>
<feature type="active site" description="Nucleophile" evidence="4">
    <location>
        <position position="55"/>
    </location>
</feature>
<sequence>MPEAHRQPARRPGRLAAGDDRLRAHRGASLGCVQVGMLQALDEAGIRPDLWVGTSVGAVNAAYMAGRPGPGGAEHLAGVWRRLHRRDVFPTPPLRALRSGGQGLVAPDNLARLLRTHLPYRNLEDAPVPVTVVAVDVCTSADVPLSQGPAVEAVLASAAIPGVFPPVAIGGRHFMDGGVVDNAPISHAVALGATVVWVLPAGYACSLAEPPGSALAMALQGLNVLVQRRLAHDLEVYGDRADIRVVPPLCPVRVPPTDFSRSVELMGAARLSTEQWLGAGMVGGPPPGLHDHR</sequence>
<evidence type="ECO:0000256" key="2">
    <source>
        <dbReference type="ARBA" id="ARBA00022963"/>
    </source>
</evidence>
<gene>
    <name evidence="6" type="ORF">PO878_16045</name>
</gene>
<dbReference type="KEGG" id="ima:PO878_16045"/>
<dbReference type="Proteomes" id="UP001216390">
    <property type="component" value="Chromosome"/>
</dbReference>
<feature type="domain" description="PNPLA" evidence="5">
    <location>
        <begin position="22"/>
        <end position="189"/>
    </location>
</feature>
<keyword evidence="1 4" id="KW-0378">Hydrolase</keyword>
<dbReference type="InterPro" id="IPR016035">
    <property type="entry name" value="Acyl_Trfase/lysoPLipase"/>
</dbReference>
<dbReference type="CDD" id="cd07209">
    <property type="entry name" value="Pat_hypo_Ecoli_Z1214_like"/>
    <property type="match status" value="1"/>
</dbReference>
<feature type="short sequence motif" description="GXSXG" evidence="4">
    <location>
        <begin position="53"/>
        <end position="57"/>
    </location>
</feature>
<evidence type="ECO:0000256" key="1">
    <source>
        <dbReference type="ARBA" id="ARBA00022801"/>
    </source>
</evidence>
<dbReference type="PANTHER" id="PTHR14226">
    <property type="entry name" value="NEUROPATHY TARGET ESTERASE/SWISS CHEESE D.MELANOGASTER"/>
    <property type="match status" value="1"/>
</dbReference>
<keyword evidence="2 4" id="KW-0442">Lipid degradation</keyword>